<proteinExistence type="predicted"/>
<evidence type="ECO:0000313" key="1">
    <source>
        <dbReference type="EMBL" id="KAJ8006161.1"/>
    </source>
</evidence>
<dbReference type="Proteomes" id="UP001157502">
    <property type="component" value="Chromosome 10"/>
</dbReference>
<organism evidence="1 2">
    <name type="scientific">Dallia pectoralis</name>
    <name type="common">Alaska blackfish</name>
    <dbReference type="NCBI Taxonomy" id="75939"/>
    <lineage>
        <taxon>Eukaryota</taxon>
        <taxon>Metazoa</taxon>
        <taxon>Chordata</taxon>
        <taxon>Craniata</taxon>
        <taxon>Vertebrata</taxon>
        <taxon>Euteleostomi</taxon>
        <taxon>Actinopterygii</taxon>
        <taxon>Neopterygii</taxon>
        <taxon>Teleostei</taxon>
        <taxon>Protacanthopterygii</taxon>
        <taxon>Esociformes</taxon>
        <taxon>Umbridae</taxon>
        <taxon>Dallia</taxon>
    </lineage>
</organism>
<accession>A0ACC2GR86</accession>
<sequence>MSSVKDFKLTYNAINEQDTFSEGDCIGGKITLELMKEVNVKSLFIKAKGDAEVDWTVRTKDLTRHYSAHKRYFKIKEFLINESPKDQTLPPGIHTFPFSLHIPERSMPSSFKGLYGEIVYKLEVKLVRGWLKTHEVKKEITFVSKEDLNPGLLMSPQHAVKNKSVGIFTSGQVTMDVQVERTGFIPGNLGYSFFHELRGKFSIGYHPSLLSIPSITKQACQG</sequence>
<name>A0ACC2GR86_DALPE</name>
<evidence type="ECO:0000313" key="2">
    <source>
        <dbReference type="Proteomes" id="UP001157502"/>
    </source>
</evidence>
<gene>
    <name evidence="1" type="ORF">DPEC_G00125370</name>
</gene>
<comment type="caution">
    <text evidence="1">The sequence shown here is derived from an EMBL/GenBank/DDBJ whole genome shotgun (WGS) entry which is preliminary data.</text>
</comment>
<protein>
    <submittedName>
        <fullName evidence="1">Uncharacterized protein</fullName>
    </submittedName>
</protein>
<keyword evidence="2" id="KW-1185">Reference proteome</keyword>
<dbReference type="EMBL" id="CM055737">
    <property type="protein sequence ID" value="KAJ8006161.1"/>
    <property type="molecule type" value="Genomic_DNA"/>
</dbReference>
<reference evidence="1" key="1">
    <citation type="submission" date="2021-05" db="EMBL/GenBank/DDBJ databases">
        <authorList>
            <person name="Pan Q."/>
            <person name="Jouanno E."/>
            <person name="Zahm M."/>
            <person name="Klopp C."/>
            <person name="Cabau C."/>
            <person name="Louis A."/>
            <person name="Berthelot C."/>
            <person name="Parey E."/>
            <person name="Roest Crollius H."/>
            <person name="Montfort J."/>
            <person name="Robinson-Rechavi M."/>
            <person name="Bouchez O."/>
            <person name="Lampietro C."/>
            <person name="Lopez Roques C."/>
            <person name="Donnadieu C."/>
            <person name="Postlethwait J."/>
            <person name="Bobe J."/>
            <person name="Dillon D."/>
            <person name="Chandos A."/>
            <person name="von Hippel F."/>
            <person name="Guiguen Y."/>
        </authorList>
    </citation>
    <scope>NUCLEOTIDE SEQUENCE</scope>
    <source>
        <strain evidence="1">YG-Jan2019</strain>
    </source>
</reference>